<keyword evidence="1" id="KW-0175">Coiled coil</keyword>
<evidence type="ECO:0000313" key="4">
    <source>
        <dbReference type="Proteomes" id="UP000294513"/>
    </source>
</evidence>
<dbReference type="EMBL" id="SMKU01000034">
    <property type="protein sequence ID" value="TDD93320.1"/>
    <property type="molecule type" value="Genomic_DNA"/>
</dbReference>
<feature type="compositionally biased region" description="Low complexity" evidence="2">
    <location>
        <begin position="107"/>
        <end position="125"/>
    </location>
</feature>
<reference evidence="3 4" key="1">
    <citation type="submission" date="2019-03" db="EMBL/GenBank/DDBJ databases">
        <title>Draft genome sequences of novel Actinobacteria.</title>
        <authorList>
            <person name="Sahin N."/>
            <person name="Ay H."/>
            <person name="Saygin H."/>
        </authorList>
    </citation>
    <scope>NUCLEOTIDE SEQUENCE [LARGE SCALE GENOMIC DNA]</scope>
    <source>
        <strain evidence="3 4">H3C3</strain>
    </source>
</reference>
<evidence type="ECO:0000313" key="3">
    <source>
        <dbReference type="EMBL" id="TDD93320.1"/>
    </source>
</evidence>
<dbReference type="Proteomes" id="UP000294513">
    <property type="component" value="Unassembled WGS sequence"/>
</dbReference>
<accession>A0A4R5C5M4</accession>
<feature type="region of interest" description="Disordered" evidence="2">
    <location>
        <begin position="106"/>
        <end position="142"/>
    </location>
</feature>
<gene>
    <name evidence="3" type="ORF">E1298_10055</name>
</gene>
<dbReference type="AlphaFoldDB" id="A0A4R5C5M4"/>
<dbReference type="RefSeq" id="WP_131891566.1">
    <property type="nucleotide sequence ID" value="NZ_SMKU01000034.1"/>
</dbReference>
<proteinExistence type="predicted"/>
<feature type="coiled-coil region" evidence="1">
    <location>
        <begin position="16"/>
        <end position="43"/>
    </location>
</feature>
<evidence type="ECO:0000256" key="1">
    <source>
        <dbReference type="SAM" id="Coils"/>
    </source>
</evidence>
<name>A0A4R5C5M4_9ACTN</name>
<organism evidence="3 4">
    <name type="scientific">Actinomadura rubrisoli</name>
    <dbReference type="NCBI Taxonomy" id="2530368"/>
    <lineage>
        <taxon>Bacteria</taxon>
        <taxon>Bacillati</taxon>
        <taxon>Actinomycetota</taxon>
        <taxon>Actinomycetes</taxon>
        <taxon>Streptosporangiales</taxon>
        <taxon>Thermomonosporaceae</taxon>
        <taxon>Actinomadura</taxon>
    </lineage>
</organism>
<sequence length="142" mass="15249">MISVSTEKPPCPGRCNARHRKAVREVEETNRAYEAAIERWEGARAQALDAEDVELLAALDRARPQPPAPVAIEPVPGEPVWCDRDRAAIRRALAEIDDLATLLDSWGTGTAAPRPGSAPRAGGPARPRRPRSVTPSTSCTGP</sequence>
<feature type="compositionally biased region" description="Low complexity" evidence="2">
    <location>
        <begin position="132"/>
        <end position="142"/>
    </location>
</feature>
<keyword evidence="4" id="KW-1185">Reference proteome</keyword>
<evidence type="ECO:0000256" key="2">
    <source>
        <dbReference type="SAM" id="MobiDB-lite"/>
    </source>
</evidence>
<protein>
    <submittedName>
        <fullName evidence="3">Uncharacterized protein</fullName>
    </submittedName>
</protein>
<comment type="caution">
    <text evidence="3">The sequence shown here is derived from an EMBL/GenBank/DDBJ whole genome shotgun (WGS) entry which is preliminary data.</text>
</comment>